<feature type="region of interest" description="Disordered" evidence="12">
    <location>
        <begin position="243"/>
        <end position="358"/>
    </location>
</feature>
<evidence type="ECO:0000256" key="3">
    <source>
        <dbReference type="ARBA" id="ARBA00011245"/>
    </source>
</evidence>
<protein>
    <submittedName>
        <fullName evidence="15">Endoribonuclease CG2145</fullName>
    </submittedName>
</protein>
<dbReference type="SUPFAM" id="SSF142877">
    <property type="entry name" value="EndoU-like"/>
    <property type="match status" value="1"/>
</dbReference>
<keyword evidence="5 11" id="KW-0479">Metal-binding</keyword>
<dbReference type="Proteomes" id="UP000829291">
    <property type="component" value="Chromosome 1"/>
</dbReference>
<keyword evidence="6 11" id="KW-0255">Endonuclease</keyword>
<evidence type="ECO:0000256" key="5">
    <source>
        <dbReference type="ARBA" id="ARBA00022723"/>
    </source>
</evidence>
<dbReference type="PANTHER" id="PTHR12439:SF42">
    <property type="entry name" value="ENDORIBONUCLEASE-RELATED"/>
    <property type="match status" value="1"/>
</dbReference>
<evidence type="ECO:0000256" key="2">
    <source>
        <dbReference type="ARBA" id="ARBA00010168"/>
    </source>
</evidence>
<keyword evidence="4 11" id="KW-0540">Nuclease</keyword>
<comment type="similarity">
    <text evidence="2 11">Belongs to the ENDOU family.</text>
</comment>
<dbReference type="OrthoDB" id="430326at2759"/>
<feature type="compositionally biased region" description="Low complexity" evidence="12">
    <location>
        <begin position="31"/>
        <end position="47"/>
    </location>
</feature>
<feature type="region of interest" description="Disordered" evidence="12">
    <location>
        <begin position="22"/>
        <end position="180"/>
    </location>
</feature>
<dbReference type="GO" id="GO:0016787">
    <property type="term" value="F:hydrolase activity"/>
    <property type="evidence" value="ECO:0007669"/>
    <property type="project" value="UniProtKB-KW"/>
</dbReference>
<dbReference type="InterPro" id="IPR018998">
    <property type="entry name" value="EndoU_C"/>
</dbReference>
<dbReference type="PROSITE" id="PS51959">
    <property type="entry name" value="ENDOU"/>
    <property type="match status" value="1"/>
</dbReference>
<name>A0A6J0C5N8_NEOLC</name>
<evidence type="ECO:0000256" key="6">
    <source>
        <dbReference type="ARBA" id="ARBA00022759"/>
    </source>
</evidence>
<keyword evidence="8 11" id="KW-0694">RNA-binding</keyword>
<feature type="compositionally biased region" description="Polar residues" evidence="12">
    <location>
        <begin position="90"/>
        <end position="113"/>
    </location>
</feature>
<comment type="cofactor">
    <cofactor evidence="1 11">
        <name>Mn(2+)</name>
        <dbReference type="ChEBI" id="CHEBI:29035"/>
    </cofactor>
</comment>
<keyword evidence="10" id="KW-0456">Lyase</keyword>
<organism evidence="15">
    <name type="scientific">Neodiprion lecontei</name>
    <name type="common">Redheaded pine sawfly</name>
    <dbReference type="NCBI Taxonomy" id="441921"/>
    <lineage>
        <taxon>Eukaryota</taxon>
        <taxon>Metazoa</taxon>
        <taxon>Ecdysozoa</taxon>
        <taxon>Arthropoda</taxon>
        <taxon>Hexapoda</taxon>
        <taxon>Insecta</taxon>
        <taxon>Pterygota</taxon>
        <taxon>Neoptera</taxon>
        <taxon>Endopterygota</taxon>
        <taxon>Hymenoptera</taxon>
        <taxon>Tenthredinoidea</taxon>
        <taxon>Diprionidae</taxon>
        <taxon>Diprioninae</taxon>
        <taxon>Neodiprion</taxon>
    </lineage>
</organism>
<dbReference type="InterPro" id="IPR037227">
    <property type="entry name" value="EndoU-like"/>
</dbReference>
<evidence type="ECO:0000256" key="7">
    <source>
        <dbReference type="ARBA" id="ARBA00022801"/>
    </source>
</evidence>
<evidence type="ECO:0000256" key="1">
    <source>
        <dbReference type="ARBA" id="ARBA00001936"/>
    </source>
</evidence>
<keyword evidence="7 11" id="KW-0378">Hydrolase</keyword>
<proteinExistence type="inferred from homology"/>
<dbReference type="CDD" id="cd21159">
    <property type="entry name" value="XendoU"/>
    <property type="match status" value="1"/>
</dbReference>
<evidence type="ECO:0000256" key="11">
    <source>
        <dbReference type="RuleBase" id="RU367085"/>
    </source>
</evidence>
<feature type="compositionally biased region" description="Polar residues" evidence="12">
    <location>
        <begin position="66"/>
        <end position="75"/>
    </location>
</feature>
<evidence type="ECO:0000313" key="14">
    <source>
        <dbReference type="Proteomes" id="UP000829291"/>
    </source>
</evidence>
<accession>A0A6J0C5N8</accession>
<gene>
    <name evidence="15" type="primary">LOC107225777</name>
</gene>
<feature type="compositionally biased region" description="Polar residues" evidence="12">
    <location>
        <begin position="280"/>
        <end position="297"/>
    </location>
</feature>
<feature type="chain" id="PRO_5027141471" evidence="11">
    <location>
        <begin position="23"/>
        <end position="625"/>
    </location>
</feature>
<dbReference type="GeneID" id="107225777"/>
<evidence type="ECO:0000313" key="15">
    <source>
        <dbReference type="RefSeq" id="XP_015521842.1"/>
    </source>
</evidence>
<dbReference type="GO" id="GO:0003723">
    <property type="term" value="F:RNA binding"/>
    <property type="evidence" value="ECO:0007669"/>
    <property type="project" value="UniProtKB-UniRule"/>
</dbReference>
<dbReference type="GO" id="GO:0004521">
    <property type="term" value="F:RNA endonuclease activity"/>
    <property type="evidence" value="ECO:0007669"/>
    <property type="project" value="UniProtKB-UniRule"/>
</dbReference>
<dbReference type="InParanoid" id="A0A6J0C5N8"/>
<dbReference type="Pfam" id="PF09412">
    <property type="entry name" value="XendoU"/>
    <property type="match status" value="1"/>
</dbReference>
<evidence type="ECO:0000256" key="12">
    <source>
        <dbReference type="SAM" id="MobiDB-lite"/>
    </source>
</evidence>
<evidence type="ECO:0000256" key="4">
    <source>
        <dbReference type="ARBA" id="ARBA00022722"/>
    </source>
</evidence>
<dbReference type="InterPro" id="IPR039787">
    <property type="entry name" value="ENDOU"/>
</dbReference>
<evidence type="ECO:0000259" key="13">
    <source>
        <dbReference type="PROSITE" id="PS51959"/>
    </source>
</evidence>
<dbReference type="GO" id="GO:0016829">
    <property type="term" value="F:lyase activity"/>
    <property type="evidence" value="ECO:0007669"/>
    <property type="project" value="UniProtKB-KW"/>
</dbReference>
<feature type="compositionally biased region" description="Polar residues" evidence="12">
    <location>
        <begin position="141"/>
        <end position="175"/>
    </location>
</feature>
<dbReference type="KEGG" id="nlo:107225777"/>
<feature type="compositionally biased region" description="Low complexity" evidence="12">
    <location>
        <begin position="338"/>
        <end position="349"/>
    </location>
</feature>
<reference evidence="15" key="1">
    <citation type="submission" date="2025-08" db="UniProtKB">
        <authorList>
            <consortium name="RefSeq"/>
        </authorList>
    </citation>
    <scope>IDENTIFICATION</scope>
    <source>
        <tissue evidence="15">Thorax and Abdomen</tissue>
    </source>
</reference>
<evidence type="ECO:0000256" key="9">
    <source>
        <dbReference type="ARBA" id="ARBA00023211"/>
    </source>
</evidence>
<feature type="domain" description="EndoU" evidence="13">
    <location>
        <begin position="362"/>
        <end position="625"/>
    </location>
</feature>
<evidence type="ECO:0000256" key="10">
    <source>
        <dbReference type="ARBA" id="ARBA00023239"/>
    </source>
</evidence>
<dbReference type="RefSeq" id="XP_015521842.1">
    <property type="nucleotide sequence ID" value="XM_015666356.2"/>
</dbReference>
<dbReference type="GO" id="GO:0046872">
    <property type="term" value="F:metal ion binding"/>
    <property type="evidence" value="ECO:0007669"/>
    <property type="project" value="UniProtKB-UniRule"/>
</dbReference>
<feature type="signal peptide" evidence="11">
    <location>
        <begin position="1"/>
        <end position="22"/>
    </location>
</feature>
<keyword evidence="9 11" id="KW-0464">Manganese</keyword>
<dbReference type="AlphaFoldDB" id="A0A6J0C5N8"/>
<keyword evidence="14" id="KW-1185">Reference proteome</keyword>
<keyword evidence="11" id="KW-0732">Signal</keyword>
<dbReference type="PANTHER" id="PTHR12439">
    <property type="entry name" value="PLACENTAL PROTEIN 11-RELATED"/>
    <property type="match status" value="1"/>
</dbReference>
<evidence type="ECO:0000256" key="8">
    <source>
        <dbReference type="ARBA" id="ARBA00022884"/>
    </source>
</evidence>
<sequence>MKRNKLFLVMIIGIIICGDVASGKKSRTRLSRPSSRTTPRPRTTTTHRNNHDVDPNRIGWAIPEANSRNKQNSGNLPPKPSAPLPDQNVAMKSNAPSLQSGYPGQSQQNSYHGQHQPVGQGYNPAVGQQYNHPFNTPAGATYQQPPSQSYNPSVGQPYHQTAGQPYNPSFGQNYHQPVGQPYNPSVGQPYHQPVGQPYNPPVGQTVILAPAQVPSSNRGLGQIAKEAVVFAGVSAGVNAAVNRLLPGGSRGGGTNTQITYNNYYNNQTDSQGNPVPPPTTGDSSSTAKPAEGSSSAPGNAMGLQVAGNPESKSVQTNPVPDAPLGVVPLNMNASGTDLGSSASLAPASGNPIAPPTQTNLVSNEELMRLSEELFEADANNAFKYITLKLQGQKTDDSITDSAMESLLTVQPEGLQIPTIALLRSVYDKYELDSGVPEKITPERRDGEMNVINEFLKTQVMSKAMKFIASKGLIPNDEYEFKDALKRIWFSQYARENNIISTSGFENVFLAEKFQTEITGLHNWIYFNEQESAGKANYLGYIREAKLGNNAVIIKLRATLNDIVRPVTTIFVGTSPELEMALYTICFFVRPNGACPVSLGSTPFTIFTNKISYFGKETLFSAYPEI</sequence>
<feature type="compositionally biased region" description="Low complexity" evidence="12">
    <location>
        <begin position="255"/>
        <end position="268"/>
    </location>
</feature>
<comment type="subunit">
    <text evidence="3 11">Monomer.</text>
</comment>